<dbReference type="InterPro" id="IPR015358">
    <property type="entry name" value="Tscrpt_reg_MerR_DNA-bd"/>
</dbReference>
<evidence type="ECO:0000256" key="2">
    <source>
        <dbReference type="ARBA" id="ARBA00023125"/>
    </source>
</evidence>
<dbReference type="GO" id="GO:0003677">
    <property type="term" value="F:DNA binding"/>
    <property type="evidence" value="ECO:0007669"/>
    <property type="project" value="UniProtKB-KW"/>
</dbReference>
<sequence>MSGKFIGTLAKEVGVNPRTVRFYEAERLLPRPARTESGYRVYGDEAAQRLTFIAKAKCLGLSLREIRQILVLRDSGRWPCDSVRQILTDHLGRIDEQMARLQGFKSDLQMMLATCRRSRNSGGRIATRKTICPAIETLAGNGR</sequence>
<name>A0A537M1J3_9BACT</name>
<evidence type="ECO:0000256" key="3">
    <source>
        <dbReference type="ARBA" id="ARBA00023163"/>
    </source>
</evidence>
<dbReference type="PROSITE" id="PS50937">
    <property type="entry name" value="HTH_MERR_2"/>
    <property type="match status" value="1"/>
</dbReference>
<dbReference type="PRINTS" id="PR00040">
    <property type="entry name" value="HTHMERR"/>
</dbReference>
<organism evidence="5 6">
    <name type="scientific">Candidatus Segetimicrobium genomatis</name>
    <dbReference type="NCBI Taxonomy" id="2569760"/>
    <lineage>
        <taxon>Bacteria</taxon>
        <taxon>Bacillati</taxon>
        <taxon>Candidatus Sysuimicrobiota</taxon>
        <taxon>Candidatus Sysuimicrobiia</taxon>
        <taxon>Candidatus Sysuimicrobiales</taxon>
        <taxon>Candidatus Segetimicrobiaceae</taxon>
        <taxon>Candidatus Segetimicrobium</taxon>
    </lineage>
</organism>
<protein>
    <submittedName>
        <fullName evidence="5">Heavy metal-responsive transcriptional regulator</fullName>
    </submittedName>
</protein>
<keyword evidence="3" id="KW-0804">Transcription</keyword>
<dbReference type="CDD" id="cd04770">
    <property type="entry name" value="HTH_HMRTR"/>
    <property type="match status" value="1"/>
</dbReference>
<evidence type="ECO:0000259" key="4">
    <source>
        <dbReference type="PROSITE" id="PS50937"/>
    </source>
</evidence>
<reference evidence="5 6" key="1">
    <citation type="journal article" date="2019" name="Nat. Microbiol.">
        <title>Mediterranean grassland soil C-N compound turnover is dependent on rainfall and depth, and is mediated by genomically divergent microorganisms.</title>
        <authorList>
            <person name="Diamond S."/>
            <person name="Andeer P.F."/>
            <person name="Li Z."/>
            <person name="Crits-Christoph A."/>
            <person name="Burstein D."/>
            <person name="Anantharaman K."/>
            <person name="Lane K.R."/>
            <person name="Thomas B.C."/>
            <person name="Pan C."/>
            <person name="Northen T.R."/>
            <person name="Banfield J.F."/>
        </authorList>
    </citation>
    <scope>NUCLEOTIDE SEQUENCE [LARGE SCALE GENOMIC DNA]</scope>
    <source>
        <strain evidence="5">NP_5</strain>
    </source>
</reference>
<accession>A0A537M1J3</accession>
<dbReference type="PANTHER" id="PTHR30204:SF94">
    <property type="entry name" value="HEAVY METAL-DEPENDENT TRANSCRIPTIONAL REGULATOR HI_0293-RELATED"/>
    <property type="match status" value="1"/>
</dbReference>
<dbReference type="PANTHER" id="PTHR30204">
    <property type="entry name" value="REDOX-CYCLING DRUG-SENSING TRANSCRIPTIONAL ACTIVATOR SOXR"/>
    <property type="match status" value="1"/>
</dbReference>
<keyword evidence="2" id="KW-0238">DNA-binding</keyword>
<comment type="caution">
    <text evidence="5">The sequence shown here is derived from an EMBL/GenBank/DDBJ whole genome shotgun (WGS) entry which is preliminary data.</text>
</comment>
<dbReference type="EMBL" id="VBAM01000124">
    <property type="protein sequence ID" value="TMJ14150.1"/>
    <property type="molecule type" value="Genomic_DNA"/>
</dbReference>
<dbReference type="AlphaFoldDB" id="A0A537M1J3"/>
<dbReference type="InterPro" id="IPR000551">
    <property type="entry name" value="MerR-type_HTH_dom"/>
</dbReference>
<dbReference type="Pfam" id="PF09278">
    <property type="entry name" value="MerR-DNA-bind"/>
    <property type="match status" value="1"/>
</dbReference>
<gene>
    <name evidence="5" type="ORF">E6H02_03885</name>
</gene>
<proteinExistence type="predicted"/>
<evidence type="ECO:0000256" key="1">
    <source>
        <dbReference type="ARBA" id="ARBA00023015"/>
    </source>
</evidence>
<dbReference type="InterPro" id="IPR009061">
    <property type="entry name" value="DNA-bd_dom_put_sf"/>
</dbReference>
<feature type="domain" description="HTH merR-type" evidence="4">
    <location>
        <begin position="1"/>
        <end position="72"/>
    </location>
</feature>
<keyword evidence="1" id="KW-0805">Transcription regulation</keyword>
<dbReference type="GO" id="GO:0003700">
    <property type="term" value="F:DNA-binding transcription factor activity"/>
    <property type="evidence" value="ECO:0007669"/>
    <property type="project" value="InterPro"/>
</dbReference>
<dbReference type="SMART" id="SM00422">
    <property type="entry name" value="HTH_MERR"/>
    <property type="match status" value="1"/>
</dbReference>
<dbReference type="Gene3D" id="1.10.1660.10">
    <property type="match status" value="1"/>
</dbReference>
<dbReference type="Pfam" id="PF00376">
    <property type="entry name" value="MerR"/>
    <property type="match status" value="1"/>
</dbReference>
<dbReference type="SUPFAM" id="SSF46955">
    <property type="entry name" value="Putative DNA-binding domain"/>
    <property type="match status" value="1"/>
</dbReference>
<evidence type="ECO:0000313" key="6">
    <source>
        <dbReference type="Proteomes" id="UP000320393"/>
    </source>
</evidence>
<dbReference type="Proteomes" id="UP000320393">
    <property type="component" value="Unassembled WGS sequence"/>
</dbReference>
<dbReference type="InterPro" id="IPR047057">
    <property type="entry name" value="MerR_fam"/>
</dbReference>
<evidence type="ECO:0000313" key="5">
    <source>
        <dbReference type="EMBL" id="TMJ14150.1"/>
    </source>
</evidence>